<dbReference type="GO" id="GO:0005524">
    <property type="term" value="F:ATP binding"/>
    <property type="evidence" value="ECO:0007669"/>
    <property type="project" value="UniProtKB-KW"/>
</dbReference>
<dbReference type="InterPro" id="IPR045851">
    <property type="entry name" value="AMP-bd_C_sf"/>
</dbReference>
<dbReference type="InterPro" id="IPR032387">
    <property type="entry name" value="ACAS_N"/>
</dbReference>
<protein>
    <recommendedName>
        <fullName evidence="2">acetate--CoA ligase</fullName>
        <ecNumber evidence="2">6.2.1.1</ecNumber>
    </recommendedName>
</protein>
<keyword evidence="7" id="KW-0805">Transcription regulation</keyword>
<evidence type="ECO:0000256" key="6">
    <source>
        <dbReference type="ARBA" id="ARBA00022990"/>
    </source>
</evidence>
<comment type="similarity">
    <text evidence="1">Belongs to the ATP-dependent AMP-binding enzyme family.</text>
</comment>
<dbReference type="Pfam" id="PF13193">
    <property type="entry name" value="AMP-binding_C"/>
    <property type="match status" value="1"/>
</dbReference>
<keyword evidence="8" id="KW-0804">Transcription</keyword>
<evidence type="ECO:0000256" key="1">
    <source>
        <dbReference type="ARBA" id="ARBA00006432"/>
    </source>
</evidence>
<comment type="caution">
    <text evidence="11">The sequence shown here is derived from an EMBL/GenBank/DDBJ whole genome shotgun (WGS) entry which is preliminary data.</text>
</comment>
<dbReference type="Gene3D" id="3.30.300.30">
    <property type="match status" value="1"/>
</dbReference>
<gene>
    <name evidence="11" type="ORF">ETP66_02315</name>
</gene>
<dbReference type="EC" id="6.2.1.1" evidence="2"/>
<evidence type="ECO:0000313" key="12">
    <source>
        <dbReference type="Proteomes" id="UP000292858"/>
    </source>
</evidence>
<keyword evidence="6" id="KW-0007">Acetylation</keyword>
<keyword evidence="5" id="KW-0067">ATP-binding</keyword>
<dbReference type="PROSITE" id="PS00455">
    <property type="entry name" value="AMP_BINDING"/>
    <property type="match status" value="1"/>
</dbReference>
<dbReference type="SMART" id="SM00346">
    <property type="entry name" value="HTH_ICLR"/>
    <property type="match status" value="1"/>
</dbReference>
<dbReference type="GO" id="GO:0006355">
    <property type="term" value="P:regulation of DNA-templated transcription"/>
    <property type="evidence" value="ECO:0007669"/>
    <property type="project" value="InterPro"/>
</dbReference>
<dbReference type="InterPro" id="IPR005471">
    <property type="entry name" value="Tscrpt_reg_IclR_N"/>
</dbReference>
<dbReference type="CDD" id="cd00090">
    <property type="entry name" value="HTH_ARSR"/>
    <property type="match status" value="1"/>
</dbReference>
<dbReference type="PANTHER" id="PTHR24095:SF14">
    <property type="entry name" value="ACETYL-COENZYME A SYNTHETASE 1"/>
    <property type="match status" value="1"/>
</dbReference>
<keyword evidence="4" id="KW-0547">Nucleotide-binding</keyword>
<dbReference type="GO" id="GO:0003677">
    <property type="term" value="F:DNA binding"/>
    <property type="evidence" value="ECO:0007669"/>
    <property type="project" value="InterPro"/>
</dbReference>
<evidence type="ECO:0000259" key="10">
    <source>
        <dbReference type="PROSITE" id="PS51078"/>
    </source>
</evidence>
<dbReference type="Pfam" id="PF00501">
    <property type="entry name" value="AMP-binding"/>
    <property type="match status" value="1"/>
</dbReference>
<evidence type="ECO:0000259" key="9">
    <source>
        <dbReference type="PROSITE" id="PS51077"/>
    </source>
</evidence>
<keyword evidence="3" id="KW-0436">Ligase</keyword>
<dbReference type="AlphaFoldDB" id="A0A4Q9B684"/>
<dbReference type="InterPro" id="IPR036390">
    <property type="entry name" value="WH_DNA-bd_sf"/>
</dbReference>
<dbReference type="Gene3D" id="3.30.450.40">
    <property type="match status" value="1"/>
</dbReference>
<name>A0A4Q9B684_9DEIN</name>
<dbReference type="InterPro" id="IPR000873">
    <property type="entry name" value="AMP-dep_synth/lig_dom"/>
</dbReference>
<evidence type="ECO:0000256" key="2">
    <source>
        <dbReference type="ARBA" id="ARBA00013275"/>
    </source>
</evidence>
<feature type="domain" description="IclR-ED" evidence="10">
    <location>
        <begin position="57"/>
        <end position="244"/>
    </location>
</feature>
<evidence type="ECO:0000256" key="4">
    <source>
        <dbReference type="ARBA" id="ARBA00022741"/>
    </source>
</evidence>
<dbReference type="PROSITE" id="PS51077">
    <property type="entry name" value="HTH_ICLR"/>
    <property type="match status" value="1"/>
</dbReference>
<dbReference type="InterPro" id="IPR020845">
    <property type="entry name" value="AMP-binding_CS"/>
</dbReference>
<dbReference type="InterPro" id="IPR029016">
    <property type="entry name" value="GAF-like_dom_sf"/>
</dbReference>
<sequence>MARKRSLSTVQGALRILAHLAEHPEGVGVKEVARLLGKSLSTAYALLNSLVEEGFAVKAERGYRLGSAKNVAAEALPPVPGRSPYLEEALEELYLRTRERCYLALLTPEGVRLKTRGRQGQPHPLGETFPPEWHALALGKVLLAFGAFPLPPLTPKTPYTLTDPLALEEELKRVRASGLAVEMEEYALGISGLAAPLLDGEGRLLGAIGVKIPTRRFPFAFGRLAQALAEVAQVSAYLSPPEPPAPPPLPEPSLRIEAVSPPPALVEKANLRDYAEAYRASLEDPGAFFGPFAREFIWERPWKEAYDPQSRLWFKGGRTSAAWNALERHLPERAQQVALITLDGEGRLEKWTYREVWDLSRRLGGVLKALGVRVGDRVALYLPTGAEAALSLLALARLGAVHVALPVGLGPEALRERLLQSGARLLIAADGYYRRGQLVPLRPVVEAAVSGLDLPVLWHPRGSTEFLERASEGRPVEAAPVEAQHPLFLLYTSGSTGRPKGVVHGHGGYMVGVAWALRYLFDLRPGEVFHTTADLFWVVGHSFGLYAPLLLGGTSLLVEDRPDHPSPPAFYERLGRLGVDVLLTSPTVLRALRRHGEARPTGLRLVGSVGEALAPEVWRWAQEHLAWPLDNWWQTELGAPALATPLPLPAKPGYVGVPLPGVEARVVDAEGQVLPPGAKGHLVLLRAGPAQMVDLLGGESPWQRGLYWTGDLATGDEEGYFRILGRTDEVIKVGEARLGTAEVEAAVLTHPQVAEAAAIGVPGEEGEEIAVFAVPRNKDLPQELKPLLAEKLKAHLLRHLGPVNPPRIYFVESLPRTRSGKILRRLLKAELLGLDPGDTSGLEEEYGAGKAS</sequence>
<dbReference type="SUPFAM" id="SSF55781">
    <property type="entry name" value="GAF domain-like"/>
    <property type="match status" value="1"/>
</dbReference>
<dbReference type="PROSITE" id="PS51078">
    <property type="entry name" value="ICLR_ED"/>
    <property type="match status" value="1"/>
</dbReference>
<proteinExistence type="inferred from homology"/>
<dbReference type="InterPro" id="IPR042099">
    <property type="entry name" value="ANL_N_sf"/>
</dbReference>
<dbReference type="InterPro" id="IPR036388">
    <property type="entry name" value="WH-like_DNA-bd_sf"/>
</dbReference>
<dbReference type="GO" id="GO:0006085">
    <property type="term" value="P:acetyl-CoA biosynthetic process"/>
    <property type="evidence" value="ECO:0007669"/>
    <property type="project" value="TreeGrafter"/>
</dbReference>
<evidence type="ECO:0000256" key="7">
    <source>
        <dbReference type="ARBA" id="ARBA00023015"/>
    </source>
</evidence>
<dbReference type="OrthoDB" id="23610at2"/>
<dbReference type="Pfam" id="PF09339">
    <property type="entry name" value="HTH_IclR"/>
    <property type="match status" value="1"/>
</dbReference>
<dbReference type="Gene3D" id="3.40.50.12780">
    <property type="entry name" value="N-terminal domain of ligase-like"/>
    <property type="match status" value="1"/>
</dbReference>
<dbReference type="InterPro" id="IPR011991">
    <property type="entry name" value="ArsR-like_HTH"/>
</dbReference>
<dbReference type="InterPro" id="IPR014757">
    <property type="entry name" value="Tscrpt_reg_IclR_C"/>
</dbReference>
<dbReference type="Proteomes" id="UP000292858">
    <property type="component" value="Unassembled WGS sequence"/>
</dbReference>
<dbReference type="GO" id="GO:0003987">
    <property type="term" value="F:acetate-CoA ligase activity"/>
    <property type="evidence" value="ECO:0007669"/>
    <property type="project" value="UniProtKB-EC"/>
</dbReference>
<evidence type="ECO:0000256" key="5">
    <source>
        <dbReference type="ARBA" id="ARBA00022840"/>
    </source>
</evidence>
<dbReference type="SUPFAM" id="SSF56801">
    <property type="entry name" value="Acetyl-CoA synthetase-like"/>
    <property type="match status" value="1"/>
</dbReference>
<evidence type="ECO:0000313" key="11">
    <source>
        <dbReference type="EMBL" id="TBH21462.1"/>
    </source>
</evidence>
<dbReference type="Pfam" id="PF16177">
    <property type="entry name" value="ACAS_N"/>
    <property type="match status" value="1"/>
</dbReference>
<evidence type="ECO:0000256" key="8">
    <source>
        <dbReference type="ARBA" id="ARBA00023163"/>
    </source>
</evidence>
<evidence type="ECO:0000256" key="3">
    <source>
        <dbReference type="ARBA" id="ARBA00022598"/>
    </source>
</evidence>
<accession>A0A4Q9B684</accession>
<dbReference type="RefSeq" id="WP_130840229.1">
    <property type="nucleotide sequence ID" value="NZ_SIJL01000002.1"/>
</dbReference>
<keyword evidence="12" id="KW-1185">Reference proteome</keyword>
<dbReference type="PANTHER" id="PTHR24095">
    <property type="entry name" value="ACETYL-COENZYME A SYNTHETASE"/>
    <property type="match status" value="1"/>
</dbReference>
<dbReference type="Pfam" id="PF01614">
    <property type="entry name" value="IclR_C"/>
    <property type="match status" value="1"/>
</dbReference>
<dbReference type="InterPro" id="IPR025110">
    <property type="entry name" value="AMP-bd_C"/>
</dbReference>
<organism evidence="11 12">
    <name type="scientific">Thermus thermamylovorans</name>
    <dbReference type="NCBI Taxonomy" id="2509362"/>
    <lineage>
        <taxon>Bacteria</taxon>
        <taxon>Thermotogati</taxon>
        <taxon>Deinococcota</taxon>
        <taxon>Deinococci</taxon>
        <taxon>Thermales</taxon>
        <taxon>Thermaceae</taxon>
        <taxon>Thermus</taxon>
    </lineage>
</organism>
<feature type="domain" description="HTH iclR-type" evidence="9">
    <location>
        <begin position="7"/>
        <end position="67"/>
    </location>
</feature>
<dbReference type="SUPFAM" id="SSF46785">
    <property type="entry name" value="Winged helix' DNA-binding domain"/>
    <property type="match status" value="1"/>
</dbReference>
<dbReference type="Gene3D" id="1.10.10.10">
    <property type="entry name" value="Winged helix-like DNA-binding domain superfamily/Winged helix DNA-binding domain"/>
    <property type="match status" value="1"/>
</dbReference>
<reference evidence="11 12" key="1">
    <citation type="submission" date="2019-02" db="EMBL/GenBank/DDBJ databases">
        <title>Thermus sp. a novel from hot spring.</title>
        <authorList>
            <person name="Zhao Z."/>
        </authorList>
    </citation>
    <scope>NUCLEOTIDE SEQUENCE [LARGE SCALE GENOMIC DNA]</scope>
    <source>
        <strain evidence="11 12">CFH 72773T</strain>
    </source>
</reference>
<dbReference type="EMBL" id="SIJL01000002">
    <property type="protein sequence ID" value="TBH21462.1"/>
    <property type="molecule type" value="Genomic_DNA"/>
</dbReference>